<dbReference type="InParanoid" id="K1PKT2"/>
<accession>K1PKT2</accession>
<gene>
    <name evidence="1" type="ORF">CGI_10006383</name>
</gene>
<organism evidence="1">
    <name type="scientific">Magallana gigas</name>
    <name type="common">Pacific oyster</name>
    <name type="synonym">Crassostrea gigas</name>
    <dbReference type="NCBI Taxonomy" id="29159"/>
    <lineage>
        <taxon>Eukaryota</taxon>
        <taxon>Metazoa</taxon>
        <taxon>Spiralia</taxon>
        <taxon>Lophotrochozoa</taxon>
        <taxon>Mollusca</taxon>
        <taxon>Bivalvia</taxon>
        <taxon>Autobranchia</taxon>
        <taxon>Pteriomorphia</taxon>
        <taxon>Ostreida</taxon>
        <taxon>Ostreoidea</taxon>
        <taxon>Ostreidae</taxon>
        <taxon>Magallana</taxon>
    </lineage>
</organism>
<dbReference type="AlphaFoldDB" id="K1PKT2"/>
<sequence>MATSMLAIVSQEEDDRGGWAVLSSTGLGSARDGGDSGGETLTISVEFISFLQILTNKTTQARHSWTIYLVLKTEKEHRLLWGVRIHPNPLHIIIHYNSNHLCCFAVHCPLQPGLVVVPNDQHREGGVPAVAQNRFTTVLPLPAEENVNVKNSPCVVSSPFYVTRIETCQA</sequence>
<dbReference type="HOGENOM" id="CLU_1572117_0_0_1"/>
<protein>
    <submittedName>
        <fullName evidence="1">Uncharacterized protein</fullName>
    </submittedName>
</protein>
<name>K1PKT2_MAGGI</name>
<evidence type="ECO:0000313" key="1">
    <source>
        <dbReference type="EMBL" id="EKC24672.1"/>
    </source>
</evidence>
<dbReference type="EMBL" id="JH817059">
    <property type="protein sequence ID" value="EKC24672.1"/>
    <property type="molecule type" value="Genomic_DNA"/>
</dbReference>
<reference evidence="1" key="1">
    <citation type="journal article" date="2012" name="Nature">
        <title>The oyster genome reveals stress adaptation and complexity of shell formation.</title>
        <authorList>
            <person name="Zhang G."/>
            <person name="Fang X."/>
            <person name="Guo X."/>
            <person name="Li L."/>
            <person name="Luo R."/>
            <person name="Xu F."/>
            <person name="Yang P."/>
            <person name="Zhang L."/>
            <person name="Wang X."/>
            <person name="Qi H."/>
            <person name="Xiong Z."/>
            <person name="Que H."/>
            <person name="Xie Y."/>
            <person name="Holland P.W."/>
            <person name="Paps J."/>
            <person name="Zhu Y."/>
            <person name="Wu F."/>
            <person name="Chen Y."/>
            <person name="Wang J."/>
            <person name="Peng C."/>
            <person name="Meng J."/>
            <person name="Yang L."/>
            <person name="Liu J."/>
            <person name="Wen B."/>
            <person name="Zhang N."/>
            <person name="Huang Z."/>
            <person name="Zhu Q."/>
            <person name="Feng Y."/>
            <person name="Mount A."/>
            <person name="Hedgecock D."/>
            <person name="Xu Z."/>
            <person name="Liu Y."/>
            <person name="Domazet-Loso T."/>
            <person name="Du Y."/>
            <person name="Sun X."/>
            <person name="Zhang S."/>
            <person name="Liu B."/>
            <person name="Cheng P."/>
            <person name="Jiang X."/>
            <person name="Li J."/>
            <person name="Fan D."/>
            <person name="Wang W."/>
            <person name="Fu W."/>
            <person name="Wang T."/>
            <person name="Wang B."/>
            <person name="Zhang J."/>
            <person name="Peng Z."/>
            <person name="Li Y."/>
            <person name="Li N."/>
            <person name="Wang J."/>
            <person name="Chen M."/>
            <person name="He Y."/>
            <person name="Tan F."/>
            <person name="Song X."/>
            <person name="Zheng Q."/>
            <person name="Huang R."/>
            <person name="Yang H."/>
            <person name="Du X."/>
            <person name="Chen L."/>
            <person name="Yang M."/>
            <person name="Gaffney P.M."/>
            <person name="Wang S."/>
            <person name="Luo L."/>
            <person name="She Z."/>
            <person name="Ming Y."/>
            <person name="Huang W."/>
            <person name="Zhang S."/>
            <person name="Huang B."/>
            <person name="Zhang Y."/>
            <person name="Qu T."/>
            <person name="Ni P."/>
            <person name="Miao G."/>
            <person name="Wang J."/>
            <person name="Wang Q."/>
            <person name="Steinberg C.E."/>
            <person name="Wang H."/>
            <person name="Li N."/>
            <person name="Qian L."/>
            <person name="Zhang G."/>
            <person name="Li Y."/>
            <person name="Yang H."/>
            <person name="Liu X."/>
            <person name="Wang J."/>
            <person name="Yin Y."/>
            <person name="Wang J."/>
        </authorList>
    </citation>
    <scope>NUCLEOTIDE SEQUENCE [LARGE SCALE GENOMIC DNA]</scope>
    <source>
        <strain evidence="1">05x7-T-G4-1.051#20</strain>
    </source>
</reference>
<proteinExistence type="predicted"/>